<evidence type="ECO:0000313" key="2">
    <source>
        <dbReference type="Proteomes" id="UP000186601"/>
    </source>
</evidence>
<organism evidence="1 2">
    <name type="scientific">Hermanssonia centrifuga</name>
    <dbReference type="NCBI Taxonomy" id="98765"/>
    <lineage>
        <taxon>Eukaryota</taxon>
        <taxon>Fungi</taxon>
        <taxon>Dikarya</taxon>
        <taxon>Basidiomycota</taxon>
        <taxon>Agaricomycotina</taxon>
        <taxon>Agaricomycetes</taxon>
        <taxon>Polyporales</taxon>
        <taxon>Meruliaceae</taxon>
        <taxon>Hermanssonia</taxon>
    </lineage>
</organism>
<evidence type="ECO:0000313" key="1">
    <source>
        <dbReference type="EMBL" id="PSR73958.1"/>
    </source>
</evidence>
<proteinExistence type="predicted"/>
<dbReference type="EMBL" id="MLYV02001043">
    <property type="protein sequence ID" value="PSR73958.1"/>
    <property type="molecule type" value="Genomic_DNA"/>
</dbReference>
<name>A0A2R6NNH2_9APHY</name>
<sequence>MQQAVQLAGSITHEQEILNLFERISYYDNPVGTRLLCHFGSGAAELMKKGDKDRL</sequence>
<protein>
    <submittedName>
        <fullName evidence="1">Uncharacterized protein</fullName>
    </submittedName>
</protein>
<accession>A0A2R6NNH2</accession>
<comment type="caution">
    <text evidence="1">The sequence shown here is derived from an EMBL/GenBank/DDBJ whole genome shotgun (WGS) entry which is preliminary data.</text>
</comment>
<dbReference type="Proteomes" id="UP000186601">
    <property type="component" value="Unassembled WGS sequence"/>
</dbReference>
<dbReference type="AlphaFoldDB" id="A0A2R6NNH2"/>
<gene>
    <name evidence="1" type="ORF">PHLCEN_2v10235</name>
</gene>
<keyword evidence="2" id="KW-1185">Reference proteome</keyword>
<reference evidence="1 2" key="1">
    <citation type="submission" date="2018-02" db="EMBL/GenBank/DDBJ databases">
        <title>Genome sequence of the basidiomycete white-rot fungus Phlebia centrifuga.</title>
        <authorList>
            <person name="Granchi Z."/>
            <person name="Peng M."/>
            <person name="de Vries R.P."/>
            <person name="Hilden K."/>
            <person name="Makela M.R."/>
            <person name="Grigoriev I."/>
            <person name="Riley R."/>
        </authorList>
    </citation>
    <scope>NUCLEOTIDE SEQUENCE [LARGE SCALE GENOMIC DNA]</scope>
    <source>
        <strain evidence="1 2">FBCC195</strain>
    </source>
</reference>